<gene>
    <name evidence="1" type="ORF">PCOR1329_LOCUS8317</name>
</gene>
<feature type="non-terminal residue" evidence="1">
    <location>
        <position position="1"/>
    </location>
</feature>
<dbReference type="Proteomes" id="UP001189429">
    <property type="component" value="Unassembled WGS sequence"/>
</dbReference>
<evidence type="ECO:0008006" key="3">
    <source>
        <dbReference type="Google" id="ProtNLM"/>
    </source>
</evidence>
<keyword evidence="2" id="KW-1185">Reference proteome</keyword>
<sequence>YVVSNKTNDQFSAKGLASYLRKKGVEADEGHGDPEGAVITNAHKLLELLDAAVGAGPLWKHEFVRELVGRAWLEDLFPAMKEAYEPQPLDYGRNSRYGDKWRISCYLVVMENWKPKIMPHDPMVRCMGPVMDACVEKFREWHCRRRALASAEVSVMNAFVTRYRPIQEEDQLKRHIDGANVDGSVIQKSKNRHEHQFSEVRAGLLGRRLTSLASPQPLVLRLWRHLWRAPRAGVWGPKTVC</sequence>
<name>A0ABN9Q3L5_9DINO</name>
<organism evidence="1 2">
    <name type="scientific">Prorocentrum cordatum</name>
    <dbReference type="NCBI Taxonomy" id="2364126"/>
    <lineage>
        <taxon>Eukaryota</taxon>
        <taxon>Sar</taxon>
        <taxon>Alveolata</taxon>
        <taxon>Dinophyceae</taxon>
        <taxon>Prorocentrales</taxon>
        <taxon>Prorocentraceae</taxon>
        <taxon>Prorocentrum</taxon>
    </lineage>
</organism>
<evidence type="ECO:0000313" key="2">
    <source>
        <dbReference type="Proteomes" id="UP001189429"/>
    </source>
</evidence>
<comment type="caution">
    <text evidence="1">The sequence shown here is derived from an EMBL/GenBank/DDBJ whole genome shotgun (WGS) entry which is preliminary data.</text>
</comment>
<dbReference type="EMBL" id="CAUYUJ010002277">
    <property type="protein sequence ID" value="CAK0800032.1"/>
    <property type="molecule type" value="Genomic_DNA"/>
</dbReference>
<evidence type="ECO:0000313" key="1">
    <source>
        <dbReference type="EMBL" id="CAK0800032.1"/>
    </source>
</evidence>
<accession>A0ABN9Q3L5</accession>
<reference evidence="1" key="1">
    <citation type="submission" date="2023-10" db="EMBL/GenBank/DDBJ databases">
        <authorList>
            <person name="Chen Y."/>
            <person name="Shah S."/>
            <person name="Dougan E. K."/>
            <person name="Thang M."/>
            <person name="Chan C."/>
        </authorList>
    </citation>
    <scope>NUCLEOTIDE SEQUENCE [LARGE SCALE GENOMIC DNA]</scope>
</reference>
<protein>
    <recommendedName>
        <fullName evidence="3">RNA-directed RNA polymerase</fullName>
    </recommendedName>
</protein>
<proteinExistence type="predicted"/>